<accession>A0A1I1KVH9</accession>
<name>A0A1I1KVH9_9SPHI</name>
<evidence type="ECO:0000313" key="2">
    <source>
        <dbReference type="Proteomes" id="UP000199577"/>
    </source>
</evidence>
<sequence length="95" mass="10821">MILMQCFQKSGAPFWRFYGVHDNRMSFPEEKERMDLLVAQNGIEIEAKCFARMNHFLQTSSSKNDTEVFELKETVSPPGINTVEAMADRATSALT</sequence>
<gene>
    <name evidence="1" type="ORF">SAMN05421747_11730</name>
</gene>
<reference evidence="2" key="1">
    <citation type="submission" date="2016-10" db="EMBL/GenBank/DDBJ databases">
        <authorList>
            <person name="Varghese N."/>
            <person name="Submissions S."/>
        </authorList>
    </citation>
    <scope>NUCLEOTIDE SEQUENCE [LARGE SCALE GENOMIC DNA]</scope>
    <source>
        <strain evidence="2">DSM 22900</strain>
    </source>
</reference>
<keyword evidence="2" id="KW-1185">Reference proteome</keyword>
<protein>
    <submittedName>
        <fullName evidence="1">Uncharacterized protein</fullName>
    </submittedName>
</protein>
<proteinExistence type="predicted"/>
<dbReference type="Proteomes" id="UP000199577">
    <property type="component" value="Unassembled WGS sequence"/>
</dbReference>
<dbReference type="STRING" id="623281.SAMN05421747_11730"/>
<dbReference type="EMBL" id="FOLL01000017">
    <property type="protein sequence ID" value="SFC64272.1"/>
    <property type="molecule type" value="Genomic_DNA"/>
</dbReference>
<evidence type="ECO:0000313" key="1">
    <source>
        <dbReference type="EMBL" id="SFC64272.1"/>
    </source>
</evidence>
<organism evidence="1 2">
    <name type="scientific">Parapedobacter composti</name>
    <dbReference type="NCBI Taxonomy" id="623281"/>
    <lineage>
        <taxon>Bacteria</taxon>
        <taxon>Pseudomonadati</taxon>
        <taxon>Bacteroidota</taxon>
        <taxon>Sphingobacteriia</taxon>
        <taxon>Sphingobacteriales</taxon>
        <taxon>Sphingobacteriaceae</taxon>
        <taxon>Parapedobacter</taxon>
    </lineage>
</organism>
<dbReference type="AlphaFoldDB" id="A0A1I1KVH9"/>